<dbReference type="PANTHER" id="PTHR14614">
    <property type="entry name" value="HEPATOCELLULAR CARCINOMA-ASSOCIATED ANTIGEN"/>
    <property type="match status" value="1"/>
</dbReference>
<evidence type="ECO:0000313" key="2">
    <source>
        <dbReference type="EMBL" id="KAL1527711.1"/>
    </source>
</evidence>
<dbReference type="GO" id="GO:0005737">
    <property type="term" value="C:cytoplasm"/>
    <property type="evidence" value="ECO:0007669"/>
    <property type="project" value="TreeGrafter"/>
</dbReference>
<protein>
    <recommendedName>
        <fullName evidence="4">Calmodulin-lysine N-methyltransferase</fullName>
    </recommendedName>
</protein>
<gene>
    <name evidence="2" type="ORF">AB1Y20_009096</name>
</gene>
<feature type="compositionally biased region" description="Acidic residues" evidence="1">
    <location>
        <begin position="30"/>
        <end position="41"/>
    </location>
</feature>
<dbReference type="Gene3D" id="3.40.50.150">
    <property type="entry name" value="Vaccinia Virus protein VP39"/>
    <property type="match status" value="1"/>
</dbReference>
<keyword evidence="3" id="KW-1185">Reference proteome</keyword>
<dbReference type="SUPFAM" id="SSF53335">
    <property type="entry name" value="S-adenosyl-L-methionine-dependent methyltransferases"/>
    <property type="match status" value="1"/>
</dbReference>
<dbReference type="InterPro" id="IPR019410">
    <property type="entry name" value="Methyltransf_16"/>
</dbReference>
<evidence type="ECO:0008006" key="4">
    <source>
        <dbReference type="Google" id="ProtNLM"/>
    </source>
</evidence>
<dbReference type="Gene3D" id="3.30.1330.60">
    <property type="entry name" value="OmpA-like domain"/>
    <property type="match status" value="1"/>
</dbReference>
<comment type="caution">
    <text evidence="2">The sequence shown here is derived from an EMBL/GenBank/DDBJ whole genome shotgun (WGS) entry which is preliminary data.</text>
</comment>
<dbReference type="Proteomes" id="UP001515480">
    <property type="component" value="Unassembled WGS sequence"/>
</dbReference>
<proteinExistence type="predicted"/>
<organism evidence="2 3">
    <name type="scientific">Prymnesium parvum</name>
    <name type="common">Toxic golden alga</name>
    <dbReference type="NCBI Taxonomy" id="97485"/>
    <lineage>
        <taxon>Eukaryota</taxon>
        <taxon>Haptista</taxon>
        <taxon>Haptophyta</taxon>
        <taxon>Prymnesiophyceae</taxon>
        <taxon>Prymnesiales</taxon>
        <taxon>Prymnesiaceae</taxon>
        <taxon>Prymnesium</taxon>
    </lineage>
</organism>
<feature type="region of interest" description="Disordered" evidence="1">
    <location>
        <begin position="22"/>
        <end position="41"/>
    </location>
</feature>
<sequence>MLRLKADLKYIVDLPEYSAQDYRKKKTPGEDDTNDDADELNGEGGVKAIILDEEGFWVPLLDALKVMTPISKTLRMCDSDKPVMGKIYDHMFMLSEKAFKTKKELVREEALNLLLTEPRPSKPKDTKRFYKEVVHKDRGAQLSGLCMFCNKKVTSTGATRLVDHLIDCVHAVKEIKDFIIFFYMMRSGGWVGWEGVKEEYPLHGEHLVLGVASGSRCESLCHLHAGSVWNGAVRLAQLISEGFFSERLAGKSVLELGAGAALPSLVLLASEASPPSAVVISDYDDPAIMEAIRDNISSNRHLLRTELCRAVGHTWGTDTSPLIDALAQILGDNVAAQGGFDVVLLADTMWDTSPHVALLDSVCAVLAQAGEVWMSHCHHWEGHEAADHQFFARARARGLEVEPWEAAGAEMPCLFGNGTQRAFVHRITWSAAAKARFCSPQRAAPVAVGTPPPTSSFHEAGIDLLSLADEVLEHICEVLFRTDDVSCQGARWLAELALSCTRLKRVVSPALVCRLADGACLHSLEQLAVHSAVREIIERGGARVGFRFARVELDDDIGVESGIPGSRSILAAWAKLLRRHDALCARVDAHCGPTAPSQLARSYSRRRGLSVAEELRARGVDLHRVTVAGWGKSIARHAAASTHANGAQARMGYGWAEIFVYFRGNSSLEFPVRPEYYELRSPRADPVVVLSADEVSDGSDFDDTDAEDESNANSGSETPLAGSEGESEGEDPGESEEQLRQSLLSGTFDEE</sequence>
<evidence type="ECO:0000313" key="3">
    <source>
        <dbReference type="Proteomes" id="UP001515480"/>
    </source>
</evidence>
<dbReference type="InterPro" id="IPR029063">
    <property type="entry name" value="SAM-dependent_MTases_sf"/>
</dbReference>
<name>A0AB34K3U6_PRYPA</name>
<feature type="compositionally biased region" description="Acidic residues" evidence="1">
    <location>
        <begin position="695"/>
        <end position="710"/>
    </location>
</feature>
<dbReference type="Pfam" id="PF10294">
    <property type="entry name" value="Methyltransf_16"/>
    <property type="match status" value="1"/>
</dbReference>
<dbReference type="EMBL" id="JBGBPQ010000002">
    <property type="protein sequence ID" value="KAL1527711.1"/>
    <property type="molecule type" value="Genomic_DNA"/>
</dbReference>
<feature type="compositionally biased region" description="Acidic residues" evidence="1">
    <location>
        <begin position="725"/>
        <end position="736"/>
    </location>
</feature>
<dbReference type="SUPFAM" id="SSF103088">
    <property type="entry name" value="OmpA-like"/>
    <property type="match status" value="1"/>
</dbReference>
<dbReference type="AlphaFoldDB" id="A0AB34K3U6"/>
<feature type="region of interest" description="Disordered" evidence="1">
    <location>
        <begin position="695"/>
        <end position="751"/>
    </location>
</feature>
<dbReference type="InterPro" id="IPR036737">
    <property type="entry name" value="OmpA-like_sf"/>
</dbReference>
<dbReference type="PANTHER" id="PTHR14614:SF10">
    <property type="entry name" value="PROTEIN N-TERMINAL AND LYSINE N-METHYLTRANSFERASE EFM7"/>
    <property type="match status" value="1"/>
</dbReference>
<evidence type="ECO:0000256" key="1">
    <source>
        <dbReference type="SAM" id="MobiDB-lite"/>
    </source>
</evidence>
<reference evidence="2 3" key="1">
    <citation type="journal article" date="2024" name="Science">
        <title>Giant polyketide synthase enzymes in the biosynthesis of giant marine polyether toxins.</title>
        <authorList>
            <person name="Fallon T.R."/>
            <person name="Shende V.V."/>
            <person name="Wierzbicki I.H."/>
            <person name="Pendleton A.L."/>
            <person name="Watervoot N.F."/>
            <person name="Auber R.P."/>
            <person name="Gonzalez D.J."/>
            <person name="Wisecaver J.H."/>
            <person name="Moore B.S."/>
        </authorList>
    </citation>
    <scope>NUCLEOTIDE SEQUENCE [LARGE SCALE GENOMIC DNA]</scope>
    <source>
        <strain evidence="2 3">12B1</strain>
    </source>
</reference>
<accession>A0AB34K3U6</accession>